<organism evidence="3 4">
    <name type="scientific">Gigaspora margarita</name>
    <dbReference type="NCBI Taxonomy" id="4874"/>
    <lineage>
        <taxon>Eukaryota</taxon>
        <taxon>Fungi</taxon>
        <taxon>Fungi incertae sedis</taxon>
        <taxon>Mucoromycota</taxon>
        <taxon>Glomeromycotina</taxon>
        <taxon>Glomeromycetes</taxon>
        <taxon>Diversisporales</taxon>
        <taxon>Gigasporaceae</taxon>
        <taxon>Gigaspora</taxon>
    </lineage>
</organism>
<dbReference type="InterPro" id="IPR000073">
    <property type="entry name" value="AB_hydrolase_1"/>
</dbReference>
<feature type="signal peptide" evidence="1">
    <location>
        <begin position="1"/>
        <end position="24"/>
    </location>
</feature>
<dbReference type="GO" id="GO:0016787">
    <property type="term" value="F:hydrolase activity"/>
    <property type="evidence" value="ECO:0007669"/>
    <property type="project" value="UniProtKB-KW"/>
</dbReference>
<dbReference type="InterPro" id="IPR029058">
    <property type="entry name" value="AB_hydrolase_fold"/>
</dbReference>
<gene>
    <name evidence="3" type="ORF">F8M41_024697</name>
</gene>
<evidence type="ECO:0000259" key="2">
    <source>
        <dbReference type="Pfam" id="PF00561"/>
    </source>
</evidence>
<dbReference type="EMBL" id="WTPW01000851">
    <property type="protein sequence ID" value="KAF0474673.1"/>
    <property type="molecule type" value="Genomic_DNA"/>
</dbReference>
<sequence length="336" mass="38056">MARGGWIWQGKGASVLLFFHGLEASSSTAALRLLGAFSSEAFASVFHYVGSGLSHEKMHETYFFEQQDGSRIAYNILEPQKPDDIKKTPIVLIMGIYGVKEIFMVLKEELAKNQKVIVFDNRGMGESSVVSPYDPISFDLMAQDTIALIKHLGIKRFNLLGWSMGGYIAIHVASNLPLDLELEKLMICACQVHSLVPSYWECFYNLPKPPDGPKNIQDQKDKFMEYDESFIDYMVKHPDICDKYAEIHVTANLPFEIFKRQWEAMKKTNILSKSKTINVPTLLIHGEEDKLVPIENSELLAREITNSKFILIPKVGHTFWIGAPEAITFINEFLST</sequence>
<keyword evidence="3" id="KW-0378">Hydrolase</keyword>
<accession>A0A8H3XLV8</accession>
<feature type="chain" id="PRO_5034995342" evidence="1">
    <location>
        <begin position="25"/>
        <end position="336"/>
    </location>
</feature>
<feature type="domain" description="AB hydrolase-1" evidence="2">
    <location>
        <begin position="89"/>
        <end position="177"/>
    </location>
</feature>
<proteinExistence type="predicted"/>
<reference evidence="3 4" key="1">
    <citation type="journal article" date="2019" name="Environ. Microbiol.">
        <title>At the nexus of three kingdoms: the genome of the mycorrhizal fungus Gigaspora margarita provides insights into plant, endobacterial and fungal interactions.</title>
        <authorList>
            <person name="Venice F."/>
            <person name="Ghignone S."/>
            <person name="Salvioli di Fossalunga A."/>
            <person name="Amselem J."/>
            <person name="Novero M."/>
            <person name="Xianan X."/>
            <person name="Sedzielewska Toro K."/>
            <person name="Morin E."/>
            <person name="Lipzen A."/>
            <person name="Grigoriev I.V."/>
            <person name="Henrissat B."/>
            <person name="Martin F.M."/>
            <person name="Bonfante P."/>
        </authorList>
    </citation>
    <scope>NUCLEOTIDE SEQUENCE [LARGE SCALE GENOMIC DNA]</scope>
    <source>
        <strain evidence="3 4">BEG34</strain>
    </source>
</reference>
<dbReference type="PANTHER" id="PTHR43433:SF5">
    <property type="entry name" value="AB HYDROLASE-1 DOMAIN-CONTAINING PROTEIN"/>
    <property type="match status" value="1"/>
</dbReference>
<dbReference type="AlphaFoldDB" id="A0A8H3XLV8"/>
<dbReference type="Proteomes" id="UP000439903">
    <property type="component" value="Unassembled WGS sequence"/>
</dbReference>
<name>A0A8H3XLV8_GIGMA</name>
<dbReference type="PRINTS" id="PR00111">
    <property type="entry name" value="ABHYDROLASE"/>
</dbReference>
<keyword evidence="1" id="KW-0732">Signal</keyword>
<protein>
    <submittedName>
        <fullName evidence="3">Alpha/beta hydrolase</fullName>
    </submittedName>
</protein>
<evidence type="ECO:0000256" key="1">
    <source>
        <dbReference type="SAM" id="SignalP"/>
    </source>
</evidence>
<feature type="domain" description="AB hydrolase-1" evidence="2">
    <location>
        <begin position="268"/>
        <end position="319"/>
    </location>
</feature>
<evidence type="ECO:0000313" key="3">
    <source>
        <dbReference type="EMBL" id="KAF0474673.1"/>
    </source>
</evidence>
<dbReference type="OrthoDB" id="408373at2759"/>
<evidence type="ECO:0000313" key="4">
    <source>
        <dbReference type="Proteomes" id="UP000439903"/>
    </source>
</evidence>
<dbReference type="PANTHER" id="PTHR43433">
    <property type="entry name" value="HYDROLASE, ALPHA/BETA FOLD FAMILY PROTEIN"/>
    <property type="match status" value="1"/>
</dbReference>
<dbReference type="Pfam" id="PF00561">
    <property type="entry name" value="Abhydrolase_1"/>
    <property type="match status" value="2"/>
</dbReference>
<dbReference type="Gene3D" id="3.40.50.1820">
    <property type="entry name" value="alpha/beta hydrolase"/>
    <property type="match status" value="1"/>
</dbReference>
<comment type="caution">
    <text evidence="3">The sequence shown here is derived from an EMBL/GenBank/DDBJ whole genome shotgun (WGS) entry which is preliminary data.</text>
</comment>
<dbReference type="SUPFAM" id="SSF53474">
    <property type="entry name" value="alpha/beta-Hydrolases"/>
    <property type="match status" value="1"/>
</dbReference>
<dbReference type="InterPro" id="IPR050471">
    <property type="entry name" value="AB_hydrolase"/>
</dbReference>
<keyword evidence="4" id="KW-1185">Reference proteome</keyword>